<reference evidence="1" key="1">
    <citation type="submission" date="2015-03" db="EMBL/GenBank/DDBJ databases">
        <title>Draft genome sequence of Mizugakiibacter sediminis skMP5.</title>
        <authorList>
            <person name="Watanabe T."/>
            <person name="Kojima H."/>
            <person name="Fukui M."/>
        </authorList>
    </citation>
    <scope>NUCLEOTIDE SEQUENCE</scope>
    <source>
        <strain evidence="1">SkMP5</strain>
    </source>
</reference>
<name>A0A0K8QPJ3_9GAMM</name>
<dbReference type="STRING" id="1475481.GCA_000953855_02172"/>
<evidence type="ECO:0000313" key="3">
    <source>
        <dbReference type="Proteomes" id="UP000253740"/>
    </source>
</evidence>
<dbReference type="RefSeq" id="WP_148667875.1">
    <property type="nucleotide sequence ID" value="NZ_DF970235.1"/>
</dbReference>
<sequence>MAADSRAKGIVAGTMAVREMREADIRAAFVYFDGTKAQVIAPGADFKLTAMLLYQAADAVAEMAMLERKAGR</sequence>
<dbReference type="EMBL" id="DF970235">
    <property type="protein sequence ID" value="GAP66810.1"/>
    <property type="molecule type" value="Genomic_DNA"/>
</dbReference>
<evidence type="ECO:0000313" key="2">
    <source>
        <dbReference type="EMBL" id="GAP66810.1"/>
    </source>
</evidence>
<dbReference type="EMBL" id="DF952378">
    <property type="protein sequence ID" value="GAN43845.1"/>
    <property type="molecule type" value="Genomic_DNA"/>
</dbReference>
<proteinExistence type="predicted"/>
<evidence type="ECO:0000313" key="1">
    <source>
        <dbReference type="EMBL" id="GAN43845.1"/>
    </source>
</evidence>
<dbReference type="HOGENOM" id="CLU_2717923_0_0_6"/>
<dbReference type="Proteomes" id="UP000253740">
    <property type="component" value="Unassembled WGS sequence"/>
</dbReference>
<keyword evidence="3" id="KW-1185">Reference proteome</keyword>
<protein>
    <submittedName>
        <fullName evidence="2">Peptide synthetase</fullName>
    </submittedName>
</protein>
<accession>A0A0K8QPJ3</accession>
<dbReference type="AlphaFoldDB" id="A0A0K8QPJ3"/>
<organism evidence="2">
    <name type="scientific">Mizugakiibacter sediminis</name>
    <dbReference type="NCBI Taxonomy" id="1475481"/>
    <lineage>
        <taxon>Bacteria</taxon>
        <taxon>Pseudomonadati</taxon>
        <taxon>Pseudomonadota</taxon>
        <taxon>Gammaproteobacteria</taxon>
        <taxon>Lysobacterales</taxon>
        <taxon>Rhodanobacteraceae</taxon>
        <taxon>Mizugakiibacter</taxon>
    </lineage>
</organism>
<gene>
    <name evidence="1" type="ORF">MBSD_0358</name>
    <name evidence="2" type="ORF">MBSD_n2125</name>
</gene>
<reference evidence="2" key="2">
    <citation type="submission" date="2015-08" db="EMBL/GenBank/DDBJ databases">
        <title>Complete DNA Sequence of Pseudomonas syringae pv. actinidiae, the Causal Agent of Kiwifruit Canker Disease.</title>
        <authorList>
            <person name="Rikkerink E.H.A."/>
            <person name="Fineran P.C."/>
        </authorList>
    </citation>
    <scope>NUCLEOTIDE SEQUENCE</scope>
    <source>
        <strain evidence="2">SkMP5</strain>
    </source>
</reference>